<dbReference type="InterPro" id="IPR036291">
    <property type="entry name" value="NAD(P)-bd_dom_sf"/>
</dbReference>
<dbReference type="Proteomes" id="UP001239909">
    <property type="component" value="Unassembled WGS sequence"/>
</dbReference>
<dbReference type="PROSITE" id="PS00061">
    <property type="entry name" value="ADH_SHORT"/>
    <property type="match status" value="1"/>
</dbReference>
<evidence type="ECO:0000313" key="4">
    <source>
        <dbReference type="Proteomes" id="UP001239909"/>
    </source>
</evidence>
<keyword evidence="2" id="KW-0560">Oxidoreductase</keyword>
<accession>A0ABQ6LT97</accession>
<evidence type="ECO:0000256" key="1">
    <source>
        <dbReference type="ARBA" id="ARBA00006484"/>
    </source>
</evidence>
<dbReference type="PANTHER" id="PTHR24321">
    <property type="entry name" value="DEHYDROGENASES, SHORT CHAIN"/>
    <property type="match status" value="1"/>
</dbReference>
<dbReference type="InterPro" id="IPR002347">
    <property type="entry name" value="SDR_fam"/>
</dbReference>
<sequence>MAEAGFGLAGARVLVTAGAGGIGRAMAEGFAGAGARVWVTDIAGAALAGCPADWRRSRVDAGAEAEVAALFAEIEAGWGGLDVLCANAGTAGPTAPVEAVMLADWRACMAVNLEGAFLAAKHAAPMMKAAGQGAMLLTSSTAGLFGYPNRAPYAAAKWGVIGLMKTLAMELGPFGIRVNALCPGAVEGPRMEGVLAREAAAKGTTPEAIHAGYAAGTSMRSFVTAADIAAMAVFLASPGGRLVSGQAIAVDGHTENPDPKV</sequence>
<dbReference type="InterPro" id="IPR020904">
    <property type="entry name" value="Sc_DH/Rdtase_CS"/>
</dbReference>
<gene>
    <name evidence="3" type="ORF">LNKW23_45050</name>
</gene>
<keyword evidence="4" id="KW-1185">Reference proteome</keyword>
<reference evidence="3 4" key="1">
    <citation type="submission" date="2023-04" db="EMBL/GenBank/DDBJ databases">
        <title>Marinoamorphus aggregata gen. nov., sp. Nov., isolate from tissue of brittle star Ophioplocus japonicus.</title>
        <authorList>
            <person name="Kawano K."/>
            <person name="Sawayama S."/>
            <person name="Nakagawa S."/>
        </authorList>
    </citation>
    <scope>NUCLEOTIDE SEQUENCE [LARGE SCALE GENOMIC DNA]</scope>
    <source>
        <strain evidence="3 4">NKW23</strain>
    </source>
</reference>
<dbReference type="SUPFAM" id="SSF51735">
    <property type="entry name" value="NAD(P)-binding Rossmann-fold domains"/>
    <property type="match status" value="1"/>
</dbReference>
<comment type="caution">
    <text evidence="3">The sequence shown here is derived from an EMBL/GenBank/DDBJ whole genome shotgun (WGS) entry which is preliminary data.</text>
</comment>
<dbReference type="Pfam" id="PF13561">
    <property type="entry name" value="adh_short_C2"/>
    <property type="match status" value="1"/>
</dbReference>
<dbReference type="RefSeq" id="WP_285674577.1">
    <property type="nucleotide sequence ID" value="NZ_BSYI01000057.1"/>
</dbReference>
<dbReference type="PANTHER" id="PTHR24321:SF8">
    <property type="entry name" value="ESTRADIOL 17-BETA-DEHYDROGENASE 8-RELATED"/>
    <property type="match status" value="1"/>
</dbReference>
<dbReference type="CDD" id="cd05233">
    <property type="entry name" value="SDR_c"/>
    <property type="match status" value="1"/>
</dbReference>
<protein>
    <submittedName>
        <fullName evidence="3">SDR family oxidoreductase</fullName>
    </submittedName>
</protein>
<dbReference type="Gene3D" id="3.40.50.720">
    <property type="entry name" value="NAD(P)-binding Rossmann-like Domain"/>
    <property type="match status" value="1"/>
</dbReference>
<organism evidence="3 4">
    <name type="scientific">Paralimibaculum aggregatum</name>
    <dbReference type="NCBI Taxonomy" id="3036245"/>
    <lineage>
        <taxon>Bacteria</taxon>
        <taxon>Pseudomonadati</taxon>
        <taxon>Pseudomonadota</taxon>
        <taxon>Alphaproteobacteria</taxon>
        <taxon>Rhodobacterales</taxon>
        <taxon>Paracoccaceae</taxon>
        <taxon>Paralimibaculum</taxon>
    </lineage>
</organism>
<dbReference type="EMBL" id="BSYI01000057">
    <property type="protein sequence ID" value="GMG85287.1"/>
    <property type="molecule type" value="Genomic_DNA"/>
</dbReference>
<dbReference type="PRINTS" id="PR00081">
    <property type="entry name" value="GDHRDH"/>
</dbReference>
<proteinExistence type="inferred from homology"/>
<dbReference type="PRINTS" id="PR00080">
    <property type="entry name" value="SDRFAMILY"/>
</dbReference>
<evidence type="ECO:0000256" key="2">
    <source>
        <dbReference type="ARBA" id="ARBA00023002"/>
    </source>
</evidence>
<evidence type="ECO:0000313" key="3">
    <source>
        <dbReference type="EMBL" id="GMG85287.1"/>
    </source>
</evidence>
<name>A0ABQ6LT97_9RHOB</name>
<comment type="similarity">
    <text evidence="1">Belongs to the short-chain dehydrogenases/reductases (SDR) family.</text>
</comment>